<evidence type="ECO:0000313" key="2">
    <source>
        <dbReference type="EMBL" id="SBR07404.1"/>
    </source>
</evidence>
<feature type="compositionally biased region" description="Polar residues" evidence="1">
    <location>
        <begin position="32"/>
        <end position="41"/>
    </location>
</feature>
<accession>A0A1A8JEM2</accession>
<evidence type="ECO:0000256" key="1">
    <source>
        <dbReference type="SAM" id="MobiDB-lite"/>
    </source>
</evidence>
<feature type="region of interest" description="Disordered" evidence="1">
    <location>
        <begin position="1"/>
        <end position="47"/>
    </location>
</feature>
<reference evidence="2" key="1">
    <citation type="submission" date="2016-05" db="EMBL/GenBank/DDBJ databases">
        <authorList>
            <person name="Lavstsen T."/>
            <person name="Jespersen J.S."/>
        </authorList>
    </citation>
    <scope>NUCLEOTIDE SEQUENCE</scope>
    <source>
        <tissue evidence="2">Brain</tissue>
    </source>
</reference>
<dbReference type="AlphaFoldDB" id="A0A1A8JEM2"/>
<organism evidence="2">
    <name type="scientific">Nothobranchius kuhntae</name>
    <name type="common">Beira killifish</name>
    <dbReference type="NCBI Taxonomy" id="321403"/>
    <lineage>
        <taxon>Eukaryota</taxon>
        <taxon>Metazoa</taxon>
        <taxon>Chordata</taxon>
        <taxon>Craniata</taxon>
        <taxon>Vertebrata</taxon>
        <taxon>Euteleostomi</taxon>
        <taxon>Actinopterygii</taxon>
        <taxon>Neopterygii</taxon>
        <taxon>Teleostei</taxon>
        <taxon>Neoteleostei</taxon>
        <taxon>Acanthomorphata</taxon>
        <taxon>Ovalentaria</taxon>
        <taxon>Atherinomorphae</taxon>
        <taxon>Cyprinodontiformes</taxon>
        <taxon>Nothobranchiidae</taxon>
        <taxon>Nothobranchius</taxon>
    </lineage>
</organism>
<proteinExistence type="predicted"/>
<protein>
    <submittedName>
        <fullName evidence="2">Uncharacterized protein</fullName>
    </submittedName>
</protein>
<gene>
    <name evidence="2" type="primary">Nfu_g_1_017313</name>
</gene>
<dbReference type="EMBL" id="HAED01020778">
    <property type="protein sequence ID" value="SBR07404.1"/>
    <property type="molecule type" value="Transcribed_RNA"/>
</dbReference>
<sequence>MATHKNSGTGAHETPQVAVGEPRLKPGKHRVSASTSASIRSVNLGPY</sequence>
<reference evidence="2" key="2">
    <citation type="submission" date="2016-06" db="EMBL/GenBank/DDBJ databases">
        <title>The genome of a short-lived fish provides insights into sex chromosome evolution and the genetic control of aging.</title>
        <authorList>
            <person name="Reichwald K."/>
            <person name="Felder M."/>
            <person name="Petzold A."/>
            <person name="Koch P."/>
            <person name="Groth M."/>
            <person name="Platzer M."/>
        </authorList>
    </citation>
    <scope>NUCLEOTIDE SEQUENCE</scope>
    <source>
        <tissue evidence="2">Brain</tissue>
    </source>
</reference>
<feature type="non-terminal residue" evidence="2">
    <location>
        <position position="47"/>
    </location>
</feature>
<name>A0A1A8JEM2_NOTKU</name>